<accession>A0A078B9V9</accession>
<gene>
    <name evidence="2" type="primary">Contig12991.g13854</name>
    <name evidence="2" type="ORF">STYLEM_20362</name>
</gene>
<protein>
    <submittedName>
        <fullName evidence="2">Uncharacterized protein</fullName>
    </submittedName>
</protein>
<organism evidence="2 3">
    <name type="scientific">Stylonychia lemnae</name>
    <name type="common">Ciliate</name>
    <dbReference type="NCBI Taxonomy" id="5949"/>
    <lineage>
        <taxon>Eukaryota</taxon>
        <taxon>Sar</taxon>
        <taxon>Alveolata</taxon>
        <taxon>Ciliophora</taxon>
        <taxon>Intramacronucleata</taxon>
        <taxon>Spirotrichea</taxon>
        <taxon>Stichotrichia</taxon>
        <taxon>Sporadotrichida</taxon>
        <taxon>Oxytrichidae</taxon>
        <taxon>Stylonychinae</taxon>
        <taxon>Stylonychia</taxon>
    </lineage>
</organism>
<dbReference type="AlphaFoldDB" id="A0A078B9V9"/>
<dbReference type="Proteomes" id="UP000039865">
    <property type="component" value="Unassembled WGS sequence"/>
</dbReference>
<dbReference type="EMBL" id="CCKQ01019193">
    <property type="protein sequence ID" value="CDW91209.1"/>
    <property type="molecule type" value="Genomic_DNA"/>
</dbReference>
<dbReference type="InterPro" id="IPR009069">
    <property type="entry name" value="Cys_alpha_HP_mot_SF"/>
</dbReference>
<dbReference type="PROSITE" id="PS51808">
    <property type="entry name" value="CHCH"/>
    <property type="match status" value="1"/>
</dbReference>
<evidence type="ECO:0000313" key="2">
    <source>
        <dbReference type="EMBL" id="CDW91209.1"/>
    </source>
</evidence>
<dbReference type="SUPFAM" id="SSF47072">
    <property type="entry name" value="Cysteine alpha-hairpin motif"/>
    <property type="match status" value="1"/>
</dbReference>
<evidence type="ECO:0000256" key="1">
    <source>
        <dbReference type="SAM" id="MobiDB-lite"/>
    </source>
</evidence>
<sequence>MSSHYTESFRAGGARKTDKNDTDTMLSQHGRDGNQEYLAQNHLKDKHAENIGKVMPDSTSGGGHRGVLYRYGNDEMKPDIMNEDAKMHENKMTQRQWDSDKELSFENACREEKQLLNNCHSDNKTNREMCKELADEVINCQRTYGKYFPTEDKFHLNK</sequence>
<keyword evidence="3" id="KW-1185">Reference proteome</keyword>
<evidence type="ECO:0000313" key="3">
    <source>
        <dbReference type="Proteomes" id="UP000039865"/>
    </source>
</evidence>
<proteinExistence type="predicted"/>
<reference evidence="2 3" key="1">
    <citation type="submission" date="2014-06" db="EMBL/GenBank/DDBJ databases">
        <authorList>
            <person name="Swart Estienne"/>
        </authorList>
    </citation>
    <scope>NUCLEOTIDE SEQUENCE [LARGE SCALE GENOMIC DNA]</scope>
    <source>
        <strain evidence="2 3">130c</strain>
    </source>
</reference>
<feature type="region of interest" description="Disordered" evidence="1">
    <location>
        <begin position="1"/>
        <end position="71"/>
    </location>
</feature>
<name>A0A078B9V9_STYLE</name>
<dbReference type="InParanoid" id="A0A078B9V9"/>